<name>A0AAD8I8Z6_9APIA</name>
<evidence type="ECO:0000313" key="2">
    <source>
        <dbReference type="Proteomes" id="UP001237642"/>
    </source>
</evidence>
<reference evidence="1" key="2">
    <citation type="submission" date="2023-05" db="EMBL/GenBank/DDBJ databases">
        <authorList>
            <person name="Schelkunov M.I."/>
        </authorList>
    </citation>
    <scope>NUCLEOTIDE SEQUENCE</scope>
    <source>
        <strain evidence="1">Hsosn_3</strain>
        <tissue evidence="1">Leaf</tissue>
    </source>
</reference>
<dbReference type="GO" id="GO:0006952">
    <property type="term" value="P:defense response"/>
    <property type="evidence" value="ECO:0007669"/>
    <property type="project" value="InterPro"/>
</dbReference>
<keyword evidence="2" id="KW-1185">Reference proteome</keyword>
<dbReference type="InterPro" id="IPR044974">
    <property type="entry name" value="Disease_R_plants"/>
</dbReference>
<dbReference type="EMBL" id="JAUIZM010000006">
    <property type="protein sequence ID" value="KAK1381231.1"/>
    <property type="molecule type" value="Genomic_DNA"/>
</dbReference>
<protein>
    <submittedName>
        <fullName evidence="1">Uncharacterized protein</fullName>
    </submittedName>
</protein>
<dbReference type="AlphaFoldDB" id="A0AAD8I8Z6"/>
<dbReference type="PANTHER" id="PTHR11017">
    <property type="entry name" value="LEUCINE-RICH REPEAT-CONTAINING PROTEIN"/>
    <property type="match status" value="1"/>
</dbReference>
<gene>
    <name evidence="1" type="ORF">POM88_027975</name>
</gene>
<dbReference type="SUPFAM" id="SSF52058">
    <property type="entry name" value="L domain-like"/>
    <property type="match status" value="1"/>
</dbReference>
<accession>A0AAD8I8Z6</accession>
<proteinExistence type="predicted"/>
<dbReference type="InterPro" id="IPR032675">
    <property type="entry name" value="LRR_dom_sf"/>
</dbReference>
<dbReference type="PANTHER" id="PTHR11017:SF305">
    <property type="entry name" value="TMV RESISTANCE PROTEIN N-LIKE"/>
    <property type="match status" value="1"/>
</dbReference>
<reference evidence="1" key="1">
    <citation type="submission" date="2023-02" db="EMBL/GenBank/DDBJ databases">
        <title>Genome of toxic invasive species Heracleum sosnowskyi carries increased number of genes despite the absence of recent whole-genome duplications.</title>
        <authorList>
            <person name="Schelkunov M."/>
            <person name="Shtratnikova V."/>
            <person name="Makarenko M."/>
            <person name="Klepikova A."/>
            <person name="Omelchenko D."/>
            <person name="Novikova G."/>
            <person name="Obukhova E."/>
            <person name="Bogdanov V."/>
            <person name="Penin A."/>
            <person name="Logacheva M."/>
        </authorList>
    </citation>
    <scope>NUCLEOTIDE SEQUENCE</scope>
    <source>
        <strain evidence="1">Hsosn_3</strain>
        <tissue evidence="1">Leaf</tissue>
    </source>
</reference>
<sequence>MFLFYQGSGAIKGLALEMNTSAYQAELRTKAFSMMHKLRLLKLNNVRRRGGYKDFPKNLKWLRWHNCPLRSLPKDFPLSNLVAIDMQSRKLKKLENGNMVVPANLCFLR</sequence>
<dbReference type="Gene3D" id="3.80.10.10">
    <property type="entry name" value="Ribonuclease Inhibitor"/>
    <property type="match status" value="1"/>
</dbReference>
<comment type="caution">
    <text evidence="1">The sequence shown here is derived from an EMBL/GenBank/DDBJ whole genome shotgun (WGS) entry which is preliminary data.</text>
</comment>
<evidence type="ECO:0000313" key="1">
    <source>
        <dbReference type="EMBL" id="KAK1381231.1"/>
    </source>
</evidence>
<organism evidence="1 2">
    <name type="scientific">Heracleum sosnowskyi</name>
    <dbReference type="NCBI Taxonomy" id="360622"/>
    <lineage>
        <taxon>Eukaryota</taxon>
        <taxon>Viridiplantae</taxon>
        <taxon>Streptophyta</taxon>
        <taxon>Embryophyta</taxon>
        <taxon>Tracheophyta</taxon>
        <taxon>Spermatophyta</taxon>
        <taxon>Magnoliopsida</taxon>
        <taxon>eudicotyledons</taxon>
        <taxon>Gunneridae</taxon>
        <taxon>Pentapetalae</taxon>
        <taxon>asterids</taxon>
        <taxon>campanulids</taxon>
        <taxon>Apiales</taxon>
        <taxon>Apiaceae</taxon>
        <taxon>Apioideae</taxon>
        <taxon>apioid superclade</taxon>
        <taxon>Tordylieae</taxon>
        <taxon>Tordyliinae</taxon>
        <taxon>Heracleum</taxon>
    </lineage>
</organism>
<dbReference type="Proteomes" id="UP001237642">
    <property type="component" value="Unassembled WGS sequence"/>
</dbReference>